<dbReference type="RefSeq" id="WP_067557826.1">
    <property type="nucleotide sequence ID" value="NZ_CAJTBG010000021.1"/>
</dbReference>
<dbReference type="OrthoDB" id="3183957at2"/>
<proteinExistence type="predicted"/>
<dbReference type="EMBL" id="CP011391">
    <property type="protein sequence ID" value="AMK54867.1"/>
    <property type="molecule type" value="Genomic_DNA"/>
</dbReference>
<keyword evidence="4" id="KW-1185">Reference proteome</keyword>
<evidence type="ECO:0000313" key="3">
    <source>
        <dbReference type="EMBL" id="OLU43550.1"/>
    </source>
</evidence>
<feature type="transmembrane region" description="Helical" evidence="1">
    <location>
        <begin position="32"/>
        <end position="53"/>
    </location>
</feature>
<protein>
    <submittedName>
        <fullName evidence="2">Uncharacterized protein</fullName>
    </submittedName>
</protein>
<name>A0A140DW40_9FIRM</name>
<evidence type="ECO:0000313" key="5">
    <source>
        <dbReference type="Proteomes" id="UP000186758"/>
    </source>
</evidence>
<sequence>MSKKNKQKLSQSQLDRNKKISSLKTMYFNRFLMVRYILAVMVFASFFLAFLSWQTFTGYAAAALLVFAALPMWELGNMYGKAEPSVKWTRRYYMVQLVFNCGLCLVCWMAPMSSVLPFFADVLAARILATVLLAAGGVLCVLCLRRLDKIEAGRDKQLARIRFFEEKYRLQI</sequence>
<evidence type="ECO:0000313" key="2">
    <source>
        <dbReference type="EMBL" id="AMK54867.1"/>
    </source>
</evidence>
<feature type="transmembrane region" description="Helical" evidence="1">
    <location>
        <begin position="92"/>
        <end position="111"/>
    </location>
</feature>
<dbReference type="Proteomes" id="UP000186758">
    <property type="component" value="Unassembled WGS sequence"/>
</dbReference>
<dbReference type="AlphaFoldDB" id="A0A140DW40"/>
<accession>A0A140DW40</accession>
<keyword evidence="1" id="KW-0812">Transmembrane</keyword>
<gene>
    <name evidence="2" type="ORF">AALO17_17330</name>
    <name evidence="3" type="ORF">BO223_11705</name>
</gene>
<reference evidence="3 5" key="2">
    <citation type="submission" date="2016-11" db="EMBL/GenBank/DDBJ databases">
        <title>Description of two novel members of the family Erysipelotrichaceae: Ileibacterium lipovorans gen. nov., sp. nov. and Dubosiella newyorkensis, gen. nov., sp. nov.</title>
        <authorList>
            <person name="Cox L.M."/>
            <person name="Sohn J."/>
            <person name="Tyrrell K.L."/>
            <person name="Citron D.M."/>
            <person name="Lawson P.A."/>
            <person name="Patel N.B."/>
            <person name="Iizumi T."/>
            <person name="Perez-Perez G.I."/>
            <person name="Goldstein E.J."/>
            <person name="Blaser M.J."/>
        </authorList>
    </citation>
    <scope>NUCLEOTIDE SEQUENCE [LARGE SCALE GENOMIC DNA]</scope>
    <source>
        <strain evidence="3 5">NYU-BL-K8</strain>
    </source>
</reference>
<dbReference type="EMBL" id="MPJZ01000099">
    <property type="protein sequence ID" value="OLU43550.1"/>
    <property type="molecule type" value="Genomic_DNA"/>
</dbReference>
<dbReference type="Proteomes" id="UP000069771">
    <property type="component" value="Chromosome"/>
</dbReference>
<evidence type="ECO:0000313" key="4">
    <source>
        <dbReference type="Proteomes" id="UP000069771"/>
    </source>
</evidence>
<organism evidence="2 4">
    <name type="scientific">Faecalibaculum rodentium</name>
    <dbReference type="NCBI Taxonomy" id="1702221"/>
    <lineage>
        <taxon>Bacteria</taxon>
        <taxon>Bacillati</taxon>
        <taxon>Bacillota</taxon>
        <taxon>Erysipelotrichia</taxon>
        <taxon>Erysipelotrichales</taxon>
        <taxon>Erysipelotrichaceae</taxon>
        <taxon>Faecalibaculum</taxon>
    </lineage>
</organism>
<feature type="transmembrane region" description="Helical" evidence="1">
    <location>
        <begin position="59"/>
        <end position="80"/>
    </location>
</feature>
<keyword evidence="1" id="KW-1133">Transmembrane helix</keyword>
<reference evidence="2 4" key="1">
    <citation type="journal article" date="2016" name="Gut Pathog.">
        <title>Whole genome sequencing of "Faecalibaculum rodentium" ALO17, isolated from C57BL/6J laboratory mouse feces.</title>
        <authorList>
            <person name="Lim S."/>
            <person name="Chang D.H."/>
            <person name="Ahn S."/>
            <person name="Kim B.C."/>
        </authorList>
    </citation>
    <scope>NUCLEOTIDE SEQUENCE [LARGE SCALE GENOMIC DNA]</scope>
    <source>
        <strain evidence="2 4">Alo17</strain>
    </source>
</reference>
<dbReference type="STRING" id="1702221.AALO17_17330"/>
<feature type="transmembrane region" description="Helical" evidence="1">
    <location>
        <begin position="123"/>
        <end position="144"/>
    </location>
</feature>
<evidence type="ECO:0000256" key="1">
    <source>
        <dbReference type="SAM" id="Phobius"/>
    </source>
</evidence>
<keyword evidence="1" id="KW-0472">Membrane</keyword>
<dbReference type="GeneID" id="78478390"/>
<dbReference type="KEGG" id="fro:AALO17_17330"/>